<evidence type="ECO:0000256" key="2">
    <source>
        <dbReference type="ARBA" id="ARBA00022475"/>
    </source>
</evidence>
<evidence type="ECO:0000313" key="11">
    <source>
        <dbReference type="EMBL" id="MFC7750408.1"/>
    </source>
</evidence>
<evidence type="ECO:0000256" key="9">
    <source>
        <dbReference type="ARBA" id="ARBA00049940"/>
    </source>
</evidence>
<dbReference type="PANTHER" id="PTHR28259">
    <property type="entry name" value="FLUORIDE EXPORT PROTEIN 1-RELATED"/>
    <property type="match status" value="1"/>
</dbReference>
<feature type="binding site" evidence="10">
    <location>
        <position position="85"/>
    </location>
    <ligand>
        <name>Na(+)</name>
        <dbReference type="ChEBI" id="CHEBI:29101"/>
        <note>structural</note>
    </ligand>
</feature>
<keyword evidence="10" id="KW-0915">Sodium</keyword>
<feature type="transmembrane region" description="Helical" evidence="10">
    <location>
        <begin position="107"/>
        <end position="127"/>
    </location>
</feature>
<evidence type="ECO:0000256" key="7">
    <source>
        <dbReference type="ARBA" id="ARBA00035120"/>
    </source>
</evidence>
<evidence type="ECO:0000256" key="3">
    <source>
        <dbReference type="ARBA" id="ARBA00022692"/>
    </source>
</evidence>
<comment type="similarity">
    <text evidence="7 10">Belongs to the fluoride channel Fluc/FEX (TC 1.A.43) family.</text>
</comment>
<dbReference type="RefSeq" id="WP_170209391.1">
    <property type="nucleotide sequence ID" value="NZ_JBHTGQ010000023.1"/>
</dbReference>
<evidence type="ECO:0000256" key="4">
    <source>
        <dbReference type="ARBA" id="ARBA00022989"/>
    </source>
</evidence>
<evidence type="ECO:0000256" key="10">
    <source>
        <dbReference type="HAMAP-Rule" id="MF_00454"/>
    </source>
</evidence>
<keyword evidence="3 10" id="KW-0812">Transmembrane</keyword>
<evidence type="ECO:0000256" key="1">
    <source>
        <dbReference type="ARBA" id="ARBA00004651"/>
    </source>
</evidence>
<feature type="transmembrane region" description="Helical" evidence="10">
    <location>
        <begin position="43"/>
        <end position="62"/>
    </location>
</feature>
<keyword evidence="5 10" id="KW-0472">Membrane</keyword>
<comment type="activity regulation">
    <text evidence="10">Na(+) is not transported, but it plays an essential structural role and its presence is essential for fluoride channel function.</text>
</comment>
<accession>A0ABW2V597</accession>
<comment type="catalytic activity">
    <reaction evidence="8">
        <text>fluoride(in) = fluoride(out)</text>
        <dbReference type="Rhea" id="RHEA:76159"/>
        <dbReference type="ChEBI" id="CHEBI:17051"/>
    </reaction>
    <physiologicalReaction direction="left-to-right" evidence="8">
        <dbReference type="Rhea" id="RHEA:76160"/>
    </physiologicalReaction>
</comment>
<sequence length="140" mass="14343">MPNKGGSPAWAAKYGLIGLAGVAGALCRWRLGLLLNPEPGGAFPAGTFAVNLAGCLLLGYLNARFATGVRLKPVYRSAITAGFIGSFTTFSALSYETLALWRSGHAATAVLYAAVSAAAGLACVAAGEKWAGRPRRRDGA</sequence>
<feature type="binding site" evidence="10">
    <location>
        <position position="88"/>
    </location>
    <ligand>
        <name>Na(+)</name>
        <dbReference type="ChEBI" id="CHEBI:29101"/>
        <note>structural</note>
    </ligand>
</feature>
<dbReference type="Proteomes" id="UP001596528">
    <property type="component" value="Unassembled WGS sequence"/>
</dbReference>
<dbReference type="NCBIfam" id="TIGR00494">
    <property type="entry name" value="crcB"/>
    <property type="match status" value="1"/>
</dbReference>
<gene>
    <name evidence="10 11" type="primary">crcB</name>
    <name evidence="10" type="synonym">fluC</name>
    <name evidence="11" type="ORF">ACFQWB_10785</name>
</gene>
<protein>
    <recommendedName>
        <fullName evidence="10">Fluoride-specific ion channel FluC</fullName>
    </recommendedName>
</protein>
<proteinExistence type="inferred from homology"/>
<feature type="transmembrane region" description="Helical" evidence="10">
    <location>
        <begin position="74"/>
        <end position="95"/>
    </location>
</feature>
<organism evidence="11 12">
    <name type="scientific">Paenibacillus thermoaerophilus</name>
    <dbReference type="NCBI Taxonomy" id="1215385"/>
    <lineage>
        <taxon>Bacteria</taxon>
        <taxon>Bacillati</taxon>
        <taxon>Bacillota</taxon>
        <taxon>Bacilli</taxon>
        <taxon>Bacillales</taxon>
        <taxon>Paenibacillaceae</taxon>
        <taxon>Paenibacillus</taxon>
    </lineage>
</organism>
<keyword evidence="4 10" id="KW-1133">Transmembrane helix</keyword>
<comment type="function">
    <text evidence="9 10">Fluoride-specific ion channel. Important for reducing fluoride concentration in the cell, thus reducing its toxicity.</text>
</comment>
<keyword evidence="10" id="KW-0479">Metal-binding</keyword>
<keyword evidence="10" id="KW-0813">Transport</keyword>
<keyword evidence="10" id="KW-0406">Ion transport</keyword>
<reference evidence="12" key="1">
    <citation type="journal article" date="2019" name="Int. J. Syst. Evol. Microbiol.">
        <title>The Global Catalogue of Microorganisms (GCM) 10K type strain sequencing project: providing services to taxonomists for standard genome sequencing and annotation.</title>
        <authorList>
            <consortium name="The Broad Institute Genomics Platform"/>
            <consortium name="The Broad Institute Genome Sequencing Center for Infectious Disease"/>
            <person name="Wu L."/>
            <person name="Ma J."/>
        </authorList>
    </citation>
    <scope>NUCLEOTIDE SEQUENCE [LARGE SCALE GENOMIC DNA]</scope>
    <source>
        <strain evidence="12">JCM 18657</strain>
    </source>
</reference>
<evidence type="ECO:0000256" key="5">
    <source>
        <dbReference type="ARBA" id="ARBA00023136"/>
    </source>
</evidence>
<comment type="caution">
    <text evidence="11">The sequence shown here is derived from an EMBL/GenBank/DDBJ whole genome shotgun (WGS) entry which is preliminary data.</text>
</comment>
<keyword evidence="6 10" id="KW-0407">Ion channel</keyword>
<dbReference type="PANTHER" id="PTHR28259:SF1">
    <property type="entry name" value="FLUORIDE EXPORT PROTEIN 1-RELATED"/>
    <property type="match status" value="1"/>
</dbReference>
<dbReference type="InterPro" id="IPR003691">
    <property type="entry name" value="FluC"/>
</dbReference>
<keyword evidence="12" id="KW-1185">Reference proteome</keyword>
<feature type="transmembrane region" description="Helical" evidence="10">
    <location>
        <begin position="12"/>
        <end position="31"/>
    </location>
</feature>
<dbReference type="Pfam" id="PF02537">
    <property type="entry name" value="CRCB"/>
    <property type="match status" value="1"/>
</dbReference>
<keyword evidence="2 10" id="KW-1003">Cell membrane</keyword>
<evidence type="ECO:0000256" key="6">
    <source>
        <dbReference type="ARBA" id="ARBA00023303"/>
    </source>
</evidence>
<evidence type="ECO:0000313" key="12">
    <source>
        <dbReference type="Proteomes" id="UP001596528"/>
    </source>
</evidence>
<comment type="subcellular location">
    <subcellularLocation>
        <location evidence="1 10">Cell membrane</location>
        <topology evidence="1 10">Multi-pass membrane protein</topology>
    </subcellularLocation>
</comment>
<name>A0ABW2V597_9BACL</name>
<evidence type="ECO:0000256" key="8">
    <source>
        <dbReference type="ARBA" id="ARBA00035585"/>
    </source>
</evidence>
<dbReference type="EMBL" id="JBHTGQ010000023">
    <property type="protein sequence ID" value="MFC7750408.1"/>
    <property type="molecule type" value="Genomic_DNA"/>
</dbReference>
<dbReference type="HAMAP" id="MF_00454">
    <property type="entry name" value="FluC"/>
    <property type="match status" value="1"/>
</dbReference>